<keyword evidence="2" id="KW-1185">Reference proteome</keyword>
<protein>
    <recommendedName>
        <fullName evidence="3">Transposase</fullName>
    </recommendedName>
</protein>
<evidence type="ECO:0008006" key="3">
    <source>
        <dbReference type="Google" id="ProtNLM"/>
    </source>
</evidence>
<name>A0ABY3PQN5_9CYAN</name>
<evidence type="ECO:0000313" key="1">
    <source>
        <dbReference type="EMBL" id="UFP95952.1"/>
    </source>
</evidence>
<dbReference type="EMBL" id="CP063845">
    <property type="protein sequence ID" value="UFP95952.1"/>
    <property type="molecule type" value="Genomic_DNA"/>
</dbReference>
<organism evidence="1 2">
    <name type="scientific">Gloeobacter morelensis MG652769</name>
    <dbReference type="NCBI Taxonomy" id="2781736"/>
    <lineage>
        <taxon>Bacteria</taxon>
        <taxon>Bacillati</taxon>
        <taxon>Cyanobacteriota</taxon>
        <taxon>Cyanophyceae</taxon>
        <taxon>Gloeobacterales</taxon>
        <taxon>Gloeobacteraceae</taxon>
        <taxon>Gloeobacter</taxon>
        <taxon>Gloeobacter morelensis</taxon>
    </lineage>
</organism>
<dbReference type="RefSeq" id="WP_230843189.1">
    <property type="nucleotide sequence ID" value="NZ_CP063845.1"/>
</dbReference>
<evidence type="ECO:0000313" key="2">
    <source>
        <dbReference type="Proteomes" id="UP001054846"/>
    </source>
</evidence>
<accession>A0ABY3PQN5</accession>
<gene>
    <name evidence="1" type="ORF">ISF26_06960</name>
</gene>
<sequence length="114" mass="13261">MKIHSSYAERPKNGHQRFTDLGMFVNLKPPLTSSPVRKRLLGISWLRLMPENRQEPPETLLSSVMIFDFVDNVSWSVKEASNKTFRLYYHRPTVKKGGNQQNAEPILETMLQYP</sequence>
<proteinExistence type="predicted"/>
<reference evidence="1 2" key="1">
    <citation type="journal article" date="2021" name="Genome Biol. Evol.">
        <title>Complete Genome Sequencing of a Novel Gloeobacter Species from a Waterfall Cave in Mexico.</title>
        <authorList>
            <person name="Saw J.H."/>
            <person name="Cardona T."/>
            <person name="Montejano G."/>
        </authorList>
    </citation>
    <scope>NUCLEOTIDE SEQUENCE [LARGE SCALE GENOMIC DNA]</scope>
    <source>
        <strain evidence="1">MG652769</strain>
    </source>
</reference>
<dbReference type="Proteomes" id="UP001054846">
    <property type="component" value="Chromosome"/>
</dbReference>